<name>A0A1D1W0H0_RAMVA</name>
<feature type="region of interest" description="Disordered" evidence="2">
    <location>
        <begin position="1"/>
        <end position="28"/>
    </location>
</feature>
<dbReference type="PANTHER" id="PTHR13511:SF0">
    <property type="entry name" value="KXDL MOTIF-CONTAINING PROTEIN 1"/>
    <property type="match status" value="1"/>
</dbReference>
<gene>
    <name evidence="4" type="primary">RvY_16981-1</name>
    <name evidence="4" type="synonym">RvY_16981.1</name>
    <name evidence="4" type="ORF">RvY_16981</name>
</gene>
<reference evidence="4 5" key="1">
    <citation type="journal article" date="2016" name="Nat. Commun.">
        <title>Extremotolerant tardigrade genome and improved radiotolerance of human cultured cells by tardigrade-unique protein.</title>
        <authorList>
            <person name="Hashimoto T."/>
            <person name="Horikawa D.D."/>
            <person name="Saito Y."/>
            <person name="Kuwahara H."/>
            <person name="Kozuka-Hata H."/>
            <person name="Shin-I T."/>
            <person name="Minakuchi Y."/>
            <person name="Ohishi K."/>
            <person name="Motoyama A."/>
            <person name="Aizu T."/>
            <person name="Enomoto A."/>
            <person name="Kondo K."/>
            <person name="Tanaka S."/>
            <person name="Hara Y."/>
            <person name="Koshikawa S."/>
            <person name="Sagara H."/>
            <person name="Miura T."/>
            <person name="Yokobori S."/>
            <person name="Miyagawa K."/>
            <person name="Suzuki Y."/>
            <person name="Kubo T."/>
            <person name="Oyama M."/>
            <person name="Kohara Y."/>
            <person name="Fujiyama A."/>
            <person name="Arakawa K."/>
            <person name="Katayama T."/>
            <person name="Toyoda A."/>
            <person name="Kunieda T."/>
        </authorList>
    </citation>
    <scope>NUCLEOTIDE SEQUENCE [LARGE SCALE GENOMIC DNA]</scope>
    <source>
        <strain evidence="4 5">YOKOZUNA-1</strain>
    </source>
</reference>
<evidence type="ECO:0000256" key="1">
    <source>
        <dbReference type="ARBA" id="ARBA00005913"/>
    </source>
</evidence>
<evidence type="ECO:0000259" key="3">
    <source>
        <dbReference type="Pfam" id="PF10241"/>
    </source>
</evidence>
<sequence length="125" mass="14189">MSDSSKSPTASEATDMSTSSSTSNAGWLNERSLSAVLHDQREMLSKLEKANETLETCNSLSAQRLETYVPEFRQHVKLLGDTKKDLDSVYRRLRLIQAKISKLYPKEYAEARNKAEMSEEPEDEE</sequence>
<comment type="caution">
    <text evidence="4">The sequence shown here is derived from an EMBL/GenBank/DDBJ whole genome shotgun (WGS) entry which is preliminary data.</text>
</comment>
<dbReference type="GO" id="GO:0032418">
    <property type="term" value="P:lysosome localization"/>
    <property type="evidence" value="ECO:0007669"/>
    <property type="project" value="TreeGrafter"/>
</dbReference>
<feature type="compositionally biased region" description="Polar residues" evidence="2">
    <location>
        <begin position="1"/>
        <end position="26"/>
    </location>
</feature>
<dbReference type="Pfam" id="PF10241">
    <property type="entry name" value="KxDL"/>
    <property type="match status" value="1"/>
</dbReference>
<dbReference type="EMBL" id="BDGG01000014">
    <property type="protein sequence ID" value="GAV07105.1"/>
    <property type="molecule type" value="Genomic_DNA"/>
</dbReference>
<evidence type="ECO:0000313" key="5">
    <source>
        <dbReference type="Proteomes" id="UP000186922"/>
    </source>
</evidence>
<comment type="similarity">
    <text evidence="1">Belongs to the KXD1 family.</text>
</comment>
<keyword evidence="5" id="KW-1185">Reference proteome</keyword>
<dbReference type="InterPro" id="IPR039843">
    <property type="entry name" value="KXD1-like"/>
</dbReference>
<proteinExistence type="inferred from homology"/>
<organism evidence="4 5">
    <name type="scientific">Ramazzottius varieornatus</name>
    <name type="common">Water bear</name>
    <name type="synonym">Tardigrade</name>
    <dbReference type="NCBI Taxonomy" id="947166"/>
    <lineage>
        <taxon>Eukaryota</taxon>
        <taxon>Metazoa</taxon>
        <taxon>Ecdysozoa</taxon>
        <taxon>Tardigrada</taxon>
        <taxon>Eutardigrada</taxon>
        <taxon>Parachela</taxon>
        <taxon>Hypsibioidea</taxon>
        <taxon>Ramazzottiidae</taxon>
        <taxon>Ramazzottius</taxon>
    </lineage>
</organism>
<dbReference type="PANTHER" id="PTHR13511">
    <property type="entry name" value="KXDL MOTIF-CONTAINING PROTEIN 1"/>
    <property type="match status" value="1"/>
</dbReference>
<evidence type="ECO:0000313" key="4">
    <source>
        <dbReference type="EMBL" id="GAV07105.1"/>
    </source>
</evidence>
<dbReference type="STRING" id="947166.A0A1D1W0H0"/>
<feature type="domain" description="KxDL" evidence="3">
    <location>
        <begin position="28"/>
        <end position="108"/>
    </location>
</feature>
<dbReference type="GO" id="GO:0099078">
    <property type="term" value="C:BORC complex"/>
    <property type="evidence" value="ECO:0007669"/>
    <property type="project" value="TreeGrafter"/>
</dbReference>
<dbReference type="Proteomes" id="UP000186922">
    <property type="component" value="Unassembled WGS sequence"/>
</dbReference>
<evidence type="ECO:0000256" key="2">
    <source>
        <dbReference type="SAM" id="MobiDB-lite"/>
    </source>
</evidence>
<dbReference type="InterPro" id="IPR019371">
    <property type="entry name" value="KxDL_dom"/>
</dbReference>
<accession>A0A1D1W0H0</accession>
<protein>
    <recommendedName>
        <fullName evidence="3">KxDL domain-containing protein</fullName>
    </recommendedName>
</protein>
<dbReference type="AlphaFoldDB" id="A0A1D1W0H0"/>
<dbReference type="OrthoDB" id="10258877at2759"/>